<evidence type="ECO:0000313" key="3">
    <source>
        <dbReference type="EMBL" id="MBB5375897.1"/>
    </source>
</evidence>
<gene>
    <name evidence="2" type="ORF">GCM10017781_11060</name>
    <name evidence="3" type="ORF">HNQ07_001354</name>
</gene>
<reference evidence="2" key="4">
    <citation type="submission" date="2024-05" db="EMBL/GenBank/DDBJ databases">
        <authorList>
            <person name="Sun Q."/>
            <person name="Zhou Y."/>
        </authorList>
    </citation>
    <scope>NUCLEOTIDE SEQUENCE</scope>
    <source>
        <strain evidence="2">CGMCC 1.18437</strain>
    </source>
</reference>
<evidence type="ECO:0000313" key="4">
    <source>
        <dbReference type="Proteomes" id="UP000539473"/>
    </source>
</evidence>
<dbReference type="EMBL" id="JACHFK010000002">
    <property type="protein sequence ID" value="MBB5375897.1"/>
    <property type="molecule type" value="Genomic_DNA"/>
</dbReference>
<dbReference type="GO" id="GO:0003955">
    <property type="term" value="F:NAD(P)H dehydrogenase (quinone) activity"/>
    <property type="evidence" value="ECO:0007669"/>
    <property type="project" value="UniProtKB-EC"/>
</dbReference>
<feature type="domain" description="NmrA-like" evidence="1">
    <location>
        <begin position="2"/>
        <end position="234"/>
    </location>
</feature>
<keyword evidence="3" id="KW-0560">Oxidoreductase</keyword>
<name>A0A7W8KCY0_9DEIO</name>
<dbReference type="Gene3D" id="3.90.25.10">
    <property type="entry name" value="UDP-galactose 4-epimerase, domain 1"/>
    <property type="match status" value="1"/>
</dbReference>
<dbReference type="Proteomes" id="UP000539473">
    <property type="component" value="Unassembled WGS sequence"/>
</dbReference>
<evidence type="ECO:0000259" key="1">
    <source>
        <dbReference type="Pfam" id="PF05368"/>
    </source>
</evidence>
<organism evidence="3 4">
    <name type="scientific">Deinococcus metalli</name>
    <dbReference type="NCBI Taxonomy" id="1141878"/>
    <lineage>
        <taxon>Bacteria</taxon>
        <taxon>Thermotogati</taxon>
        <taxon>Deinococcota</taxon>
        <taxon>Deinococci</taxon>
        <taxon>Deinococcales</taxon>
        <taxon>Deinococcaceae</taxon>
        <taxon>Deinococcus</taxon>
    </lineage>
</organism>
<dbReference type="EC" id="1.6.5.2" evidence="3"/>
<dbReference type="PANTHER" id="PTHR47129:SF1">
    <property type="entry name" value="NMRA-LIKE DOMAIN-CONTAINING PROTEIN"/>
    <property type="match status" value="1"/>
</dbReference>
<proteinExistence type="predicted"/>
<comment type="caution">
    <text evidence="3">The sequence shown here is derived from an EMBL/GenBank/DDBJ whole genome shotgun (WGS) entry which is preliminary data.</text>
</comment>
<dbReference type="SUPFAM" id="SSF51735">
    <property type="entry name" value="NAD(P)-binding Rossmann-fold domains"/>
    <property type="match status" value="1"/>
</dbReference>
<reference evidence="5" key="2">
    <citation type="journal article" date="2019" name="Int. J. Syst. Evol. Microbiol.">
        <title>The Global Catalogue of Microorganisms (GCM) 10K type strain sequencing project: providing services to taxonomists for standard genome sequencing and annotation.</title>
        <authorList>
            <consortium name="The Broad Institute Genomics Platform"/>
            <consortium name="The Broad Institute Genome Sequencing Center for Infectious Disease"/>
            <person name="Wu L."/>
            <person name="Ma J."/>
        </authorList>
    </citation>
    <scope>NUCLEOTIDE SEQUENCE [LARGE SCALE GENOMIC DNA]</scope>
    <source>
        <strain evidence="5">CGMCC 1.18437</strain>
    </source>
</reference>
<accession>A0A7W8KCY0</accession>
<keyword evidence="5" id="KW-1185">Reference proteome</keyword>
<evidence type="ECO:0000313" key="5">
    <source>
        <dbReference type="Proteomes" id="UP000619376"/>
    </source>
</evidence>
<dbReference type="InterPro" id="IPR052718">
    <property type="entry name" value="NmrA-type_oxidoreductase"/>
</dbReference>
<dbReference type="Gene3D" id="3.40.50.720">
    <property type="entry name" value="NAD(P)-binding Rossmann-like Domain"/>
    <property type="match status" value="1"/>
</dbReference>
<dbReference type="InterPro" id="IPR036291">
    <property type="entry name" value="NAD(P)-bd_dom_sf"/>
</dbReference>
<protein>
    <submittedName>
        <fullName evidence="2">NAD(P)-dependent oxidoreductase</fullName>
    </submittedName>
    <submittedName>
        <fullName evidence="3">NAD(P)H dehydrogenase (Quinone)</fullName>
        <ecNumber evidence="3">1.6.5.2</ecNumber>
    </submittedName>
</protein>
<dbReference type="Pfam" id="PF05368">
    <property type="entry name" value="NmrA"/>
    <property type="match status" value="1"/>
</dbReference>
<dbReference type="RefSeq" id="WP_184110148.1">
    <property type="nucleotide sequence ID" value="NZ_BNAJ01000002.1"/>
</dbReference>
<reference evidence="3 4" key="3">
    <citation type="submission" date="2020-08" db="EMBL/GenBank/DDBJ databases">
        <title>Genomic Encyclopedia of Type Strains, Phase IV (KMG-IV): sequencing the most valuable type-strain genomes for metagenomic binning, comparative biology and taxonomic classification.</title>
        <authorList>
            <person name="Goeker M."/>
        </authorList>
    </citation>
    <scope>NUCLEOTIDE SEQUENCE [LARGE SCALE GENOMIC DNA]</scope>
    <source>
        <strain evidence="3 4">DSM 27521</strain>
    </source>
</reference>
<dbReference type="InterPro" id="IPR008030">
    <property type="entry name" value="NmrA-like"/>
</dbReference>
<dbReference type="PANTHER" id="PTHR47129">
    <property type="entry name" value="QUINONE OXIDOREDUCTASE 2"/>
    <property type="match status" value="1"/>
</dbReference>
<evidence type="ECO:0000313" key="2">
    <source>
        <dbReference type="EMBL" id="GHF36227.1"/>
    </source>
</evidence>
<dbReference type="AlphaFoldDB" id="A0A7W8KCY0"/>
<sequence length="287" mass="30969">MILVTGATGHLGRSVIDQLLKIGPAGGVAALARDEGRAADLRDRGVDVRIGEYDDRSSLERAMHGVERVLLIAGTDEERRVQQHQQVVDAARAAGVQGVAYTGRTLKDPSTMANVLMDGHFRTEELVRASGLPFTIFRNVLYMDTLPRFVGERVFETGTIALPAGEGRVAFALRREMGEAMANALAADVWPRELYHLTGGVAASFDDVAAELTRLSGRQVTYRPTEAGAFAAQMVERGVPEVVARRTVGFMTDIANGQEDEVSPDLAQLLGRAPATLHTGLKELFGM</sequence>
<dbReference type="Proteomes" id="UP000619376">
    <property type="component" value="Unassembled WGS sequence"/>
</dbReference>
<reference evidence="2" key="1">
    <citation type="journal article" date="2014" name="Int. J. Syst. Evol. Microbiol.">
        <title>Complete genome of a new Firmicutes species belonging to the dominant human colonic microbiota ('Ruminococcus bicirculans') reveals two chromosomes and a selective capacity to utilize plant glucans.</title>
        <authorList>
            <consortium name="NISC Comparative Sequencing Program"/>
            <person name="Wegmann U."/>
            <person name="Louis P."/>
            <person name="Goesmann A."/>
            <person name="Henrissat B."/>
            <person name="Duncan S.H."/>
            <person name="Flint H.J."/>
        </authorList>
    </citation>
    <scope>NUCLEOTIDE SEQUENCE</scope>
    <source>
        <strain evidence="2">CGMCC 1.18437</strain>
    </source>
</reference>
<dbReference type="EMBL" id="BNAJ01000002">
    <property type="protein sequence ID" value="GHF36227.1"/>
    <property type="molecule type" value="Genomic_DNA"/>
</dbReference>
<dbReference type="CDD" id="cd05269">
    <property type="entry name" value="TMR_SDR_a"/>
    <property type="match status" value="1"/>
</dbReference>